<accession>A0AAE0TKL5</accession>
<comment type="caution">
    <text evidence="1">The sequence shown here is derived from an EMBL/GenBank/DDBJ whole genome shotgun (WGS) entry which is preliminary data.</text>
</comment>
<evidence type="ECO:0000313" key="2">
    <source>
        <dbReference type="Proteomes" id="UP001195483"/>
    </source>
</evidence>
<dbReference type="AlphaFoldDB" id="A0AAE0TKL5"/>
<dbReference type="EMBL" id="JAEAOA010000360">
    <property type="protein sequence ID" value="KAK3611288.1"/>
    <property type="molecule type" value="Genomic_DNA"/>
</dbReference>
<gene>
    <name evidence="1" type="ORF">CHS0354_004934</name>
</gene>
<proteinExistence type="predicted"/>
<dbReference type="Proteomes" id="UP001195483">
    <property type="component" value="Unassembled WGS sequence"/>
</dbReference>
<reference evidence="1" key="1">
    <citation type="journal article" date="2021" name="Genome Biol. Evol.">
        <title>A High-Quality Reference Genome for a Parasitic Bivalve with Doubly Uniparental Inheritance (Bivalvia: Unionida).</title>
        <authorList>
            <person name="Smith C.H."/>
        </authorList>
    </citation>
    <scope>NUCLEOTIDE SEQUENCE</scope>
    <source>
        <strain evidence="1">CHS0354</strain>
    </source>
</reference>
<organism evidence="1 2">
    <name type="scientific">Potamilus streckersoni</name>
    <dbReference type="NCBI Taxonomy" id="2493646"/>
    <lineage>
        <taxon>Eukaryota</taxon>
        <taxon>Metazoa</taxon>
        <taxon>Spiralia</taxon>
        <taxon>Lophotrochozoa</taxon>
        <taxon>Mollusca</taxon>
        <taxon>Bivalvia</taxon>
        <taxon>Autobranchia</taxon>
        <taxon>Heteroconchia</taxon>
        <taxon>Palaeoheterodonta</taxon>
        <taxon>Unionida</taxon>
        <taxon>Unionoidea</taxon>
        <taxon>Unionidae</taxon>
        <taxon>Ambleminae</taxon>
        <taxon>Lampsilini</taxon>
        <taxon>Potamilus</taxon>
    </lineage>
</organism>
<reference evidence="1" key="2">
    <citation type="journal article" date="2021" name="Genome Biol. Evol.">
        <title>Developing a high-quality reference genome for a parasitic bivalve with doubly uniparental inheritance (Bivalvia: Unionida).</title>
        <authorList>
            <person name="Smith C.H."/>
        </authorList>
    </citation>
    <scope>NUCLEOTIDE SEQUENCE</scope>
    <source>
        <strain evidence="1">CHS0354</strain>
        <tissue evidence="1">Mantle</tissue>
    </source>
</reference>
<reference evidence="1" key="3">
    <citation type="submission" date="2023-05" db="EMBL/GenBank/DDBJ databases">
        <authorList>
            <person name="Smith C.H."/>
        </authorList>
    </citation>
    <scope>NUCLEOTIDE SEQUENCE</scope>
    <source>
        <strain evidence="1">CHS0354</strain>
        <tissue evidence="1">Mantle</tissue>
    </source>
</reference>
<keyword evidence="2" id="KW-1185">Reference proteome</keyword>
<protein>
    <submittedName>
        <fullName evidence="1">Uncharacterized protein</fullName>
    </submittedName>
</protein>
<feature type="non-terminal residue" evidence="1">
    <location>
        <position position="99"/>
    </location>
</feature>
<sequence length="99" mass="11690">MRQASSAVGTGTDLHLAKFPQQCMKTDRRFQCTPRYVHHRTNLSLLPSKKIQMYNDSLILYGQQIAWTRTCWHLMNHQIQMYNDSLILYGQQIAWTRTC</sequence>
<name>A0AAE0TKL5_9BIVA</name>
<evidence type="ECO:0000313" key="1">
    <source>
        <dbReference type="EMBL" id="KAK3611288.1"/>
    </source>
</evidence>